<keyword evidence="1" id="KW-0472">Membrane</keyword>
<keyword evidence="1" id="KW-0812">Transmembrane</keyword>
<dbReference type="EMBL" id="WNKX01000008">
    <property type="protein sequence ID" value="MTW11403.1"/>
    <property type="molecule type" value="Genomic_DNA"/>
</dbReference>
<comment type="caution">
    <text evidence="2">The sequence shown here is derived from an EMBL/GenBank/DDBJ whole genome shotgun (WGS) entry which is preliminary data.</text>
</comment>
<feature type="transmembrane region" description="Helical" evidence="1">
    <location>
        <begin position="135"/>
        <end position="157"/>
    </location>
</feature>
<dbReference type="RefSeq" id="WP_155454363.1">
    <property type="nucleotide sequence ID" value="NZ_WNKX01000008.1"/>
</dbReference>
<protein>
    <submittedName>
        <fullName evidence="2">Uncharacterized protein</fullName>
    </submittedName>
</protein>
<evidence type="ECO:0000313" key="2">
    <source>
        <dbReference type="EMBL" id="MTW11403.1"/>
    </source>
</evidence>
<evidence type="ECO:0000313" key="3">
    <source>
        <dbReference type="Proteomes" id="UP000472320"/>
    </source>
</evidence>
<reference evidence="2 3" key="1">
    <citation type="submission" date="2019-11" db="EMBL/GenBank/DDBJ databases">
        <title>Type strains purchased from KCTC, JCM and DSMZ.</title>
        <authorList>
            <person name="Lu H."/>
        </authorList>
    </citation>
    <scope>NUCLEOTIDE SEQUENCE [LARGE SCALE GENOMIC DNA]</scope>
    <source>
        <strain evidence="2 3">JCM 31587</strain>
    </source>
</reference>
<proteinExistence type="predicted"/>
<dbReference type="OrthoDB" id="9153530at2"/>
<organism evidence="2 3">
    <name type="scientific">Massilia eburnea</name>
    <dbReference type="NCBI Taxonomy" id="1776165"/>
    <lineage>
        <taxon>Bacteria</taxon>
        <taxon>Pseudomonadati</taxon>
        <taxon>Pseudomonadota</taxon>
        <taxon>Betaproteobacteria</taxon>
        <taxon>Burkholderiales</taxon>
        <taxon>Oxalobacteraceae</taxon>
        <taxon>Telluria group</taxon>
        <taxon>Massilia</taxon>
    </lineage>
</organism>
<dbReference type="Proteomes" id="UP000472320">
    <property type="component" value="Unassembled WGS sequence"/>
</dbReference>
<dbReference type="AlphaFoldDB" id="A0A6L6QIE9"/>
<keyword evidence="1" id="KW-1133">Transmembrane helix</keyword>
<name>A0A6L6QIE9_9BURK</name>
<keyword evidence="3" id="KW-1185">Reference proteome</keyword>
<sequence>MELIIAGIGILLINLMWRKMLKRSLLDTHRDKLFDLRDNLRATFRKNDWDMNSPIYRHVRDLLNGYLRYTERFSYSEFNYIETAVKHNKDLQRAMKERFERNFVCDSVDQSKYIAALRHEARQIMMSYMLTSSGWMVLLIVFFLPIVVVVMLLGGFIRALKASGLSVFTKMVELREVCTSFVRLTLAFIAAAVLTEDLVEEYSYRQAAYR</sequence>
<accession>A0A6L6QIE9</accession>
<gene>
    <name evidence="2" type="ORF">GM658_12430</name>
</gene>
<evidence type="ECO:0000256" key="1">
    <source>
        <dbReference type="SAM" id="Phobius"/>
    </source>
</evidence>